<gene>
    <name evidence="1" type="ORF">F4556_006499</name>
</gene>
<accession>A0A7W7SI87</accession>
<name>A0A7W7SI87_9ACTN</name>
<dbReference type="EMBL" id="JACHJR010000001">
    <property type="protein sequence ID" value="MBB4950964.1"/>
    <property type="molecule type" value="Genomic_DNA"/>
</dbReference>
<protein>
    <submittedName>
        <fullName evidence="1">Uncharacterized protein</fullName>
    </submittedName>
</protein>
<keyword evidence="2" id="KW-1185">Reference proteome</keyword>
<dbReference type="Proteomes" id="UP000573327">
    <property type="component" value="Unassembled WGS sequence"/>
</dbReference>
<sequence length="30" mass="3540">MIDPWVPFPRGDYGPYNANQYYVYSAGREL</sequence>
<evidence type="ECO:0000313" key="1">
    <source>
        <dbReference type="EMBL" id="MBB4950964.1"/>
    </source>
</evidence>
<organism evidence="1 2">
    <name type="scientific">Kitasatospora gansuensis</name>
    <dbReference type="NCBI Taxonomy" id="258050"/>
    <lineage>
        <taxon>Bacteria</taxon>
        <taxon>Bacillati</taxon>
        <taxon>Actinomycetota</taxon>
        <taxon>Actinomycetes</taxon>
        <taxon>Kitasatosporales</taxon>
        <taxon>Streptomycetaceae</taxon>
        <taxon>Kitasatospora</taxon>
    </lineage>
</organism>
<proteinExistence type="predicted"/>
<evidence type="ECO:0000313" key="2">
    <source>
        <dbReference type="Proteomes" id="UP000573327"/>
    </source>
</evidence>
<dbReference type="AlphaFoldDB" id="A0A7W7SI87"/>
<comment type="caution">
    <text evidence="1">The sequence shown here is derived from an EMBL/GenBank/DDBJ whole genome shotgun (WGS) entry which is preliminary data.</text>
</comment>
<reference evidence="1 2" key="1">
    <citation type="submission" date="2020-08" db="EMBL/GenBank/DDBJ databases">
        <title>Sequencing the genomes of 1000 actinobacteria strains.</title>
        <authorList>
            <person name="Klenk H.-P."/>
        </authorList>
    </citation>
    <scope>NUCLEOTIDE SEQUENCE [LARGE SCALE GENOMIC DNA]</scope>
    <source>
        <strain evidence="1 2">DSM 44786</strain>
    </source>
</reference>